<dbReference type="PRINTS" id="PR00420">
    <property type="entry name" value="RNGMNOXGNASE"/>
</dbReference>
<keyword evidence="3" id="KW-0274">FAD</keyword>
<keyword evidence="2" id="KW-0285">Flavoprotein</keyword>
<evidence type="ECO:0000256" key="1">
    <source>
        <dbReference type="ARBA" id="ARBA00001974"/>
    </source>
</evidence>
<dbReference type="STRING" id="1849047.A0A3D8S8T7"/>
<keyword evidence="8" id="KW-1185">Reference proteome</keyword>
<evidence type="ECO:0000256" key="5">
    <source>
        <dbReference type="ARBA" id="ARBA00023033"/>
    </source>
</evidence>
<dbReference type="EMBL" id="PDLM01000003">
    <property type="protein sequence ID" value="RDW82762.1"/>
    <property type="molecule type" value="Genomic_DNA"/>
</dbReference>
<organism evidence="7 8">
    <name type="scientific">Coleophoma cylindrospora</name>
    <dbReference type="NCBI Taxonomy" id="1849047"/>
    <lineage>
        <taxon>Eukaryota</taxon>
        <taxon>Fungi</taxon>
        <taxon>Dikarya</taxon>
        <taxon>Ascomycota</taxon>
        <taxon>Pezizomycotina</taxon>
        <taxon>Leotiomycetes</taxon>
        <taxon>Helotiales</taxon>
        <taxon>Dermateaceae</taxon>
        <taxon>Coleophoma</taxon>
    </lineage>
</organism>
<name>A0A3D8S8T7_9HELO</name>
<dbReference type="Gene3D" id="3.50.50.60">
    <property type="entry name" value="FAD/NAD(P)-binding domain"/>
    <property type="match status" value="1"/>
</dbReference>
<sequence length="439" mass="47965">MGSYLSSRTPSSHTSPTKDDKEFKVLIAGAGIVGLTIAQGCLNNGIPFEIFERDQKGSRAQGWALTLHWCLRSFERTIGPKLSALLPTVISPTLSITLRLMDAAAVDTTLREDQGNFLYYNCATCKPRYKIPPSKQRLRLSRQKLRDLIATGINVQEGKGIQSFETLPGGQGVRAHFADGTSAEGSVIIGADGNNSVVRQQLLPEKAKLNLLPVNLVGVVRHFTPEQAKGVRELDPLLFQGLHPETGNYLWFSFQECIPSPTAPDASEQYSYDALVIISWVIKDPVADAIPKTHAERIALMKKRAEGYAEPLRSIVMDIPDDLDFTTPLRLSDFPTIPWENSQGRVTLAGDSAHAMTMYRGEGANHGILDAALLVDELVKVHQGQKVLKDAVDAYEAEMIPRAHAAVLKSRQAALDAHDWDSLTEASPCIGARIPPVTA</sequence>
<dbReference type="Pfam" id="PF01494">
    <property type="entry name" value="FAD_binding_3"/>
    <property type="match status" value="1"/>
</dbReference>
<dbReference type="AlphaFoldDB" id="A0A3D8S8T7"/>
<comment type="caution">
    <text evidence="7">The sequence shown here is derived from an EMBL/GenBank/DDBJ whole genome shotgun (WGS) entry which is preliminary data.</text>
</comment>
<proteinExistence type="predicted"/>
<gene>
    <name evidence="7" type="ORF">BP6252_03874</name>
</gene>
<keyword evidence="4" id="KW-0560">Oxidoreductase</keyword>
<evidence type="ECO:0000256" key="2">
    <source>
        <dbReference type="ARBA" id="ARBA00022630"/>
    </source>
</evidence>
<evidence type="ECO:0000256" key="3">
    <source>
        <dbReference type="ARBA" id="ARBA00022827"/>
    </source>
</evidence>
<comment type="cofactor">
    <cofactor evidence="1">
        <name>FAD</name>
        <dbReference type="ChEBI" id="CHEBI:57692"/>
    </cofactor>
</comment>
<dbReference type="InterPro" id="IPR002938">
    <property type="entry name" value="FAD-bd"/>
</dbReference>
<dbReference type="PANTHER" id="PTHR47178">
    <property type="entry name" value="MONOOXYGENASE, FAD-BINDING"/>
    <property type="match status" value="1"/>
</dbReference>
<feature type="domain" description="FAD-binding" evidence="6">
    <location>
        <begin position="341"/>
        <end position="407"/>
    </location>
</feature>
<keyword evidence="5" id="KW-0503">Monooxygenase</keyword>
<accession>A0A3D8S8T7</accession>
<evidence type="ECO:0000313" key="8">
    <source>
        <dbReference type="Proteomes" id="UP000256645"/>
    </source>
</evidence>
<dbReference type="Proteomes" id="UP000256645">
    <property type="component" value="Unassembled WGS sequence"/>
</dbReference>
<reference evidence="7 8" key="1">
    <citation type="journal article" date="2018" name="IMA Fungus">
        <title>IMA Genome-F 9: Draft genome sequence of Annulohypoxylon stygium, Aspergillus mulundensis, Berkeleyomyces basicola (syn. Thielaviopsis basicola), Ceratocystis smalleyi, two Cercospora beticola strains, Coleophoma cylindrospora, Fusarium fracticaudum, Phialophora cf. hyalina, and Morchella septimelata.</title>
        <authorList>
            <person name="Wingfield B.D."/>
            <person name="Bills G.F."/>
            <person name="Dong Y."/>
            <person name="Huang W."/>
            <person name="Nel W.J."/>
            <person name="Swalarsk-Parry B.S."/>
            <person name="Vaghefi N."/>
            <person name="Wilken P.M."/>
            <person name="An Z."/>
            <person name="de Beer Z.W."/>
            <person name="De Vos L."/>
            <person name="Chen L."/>
            <person name="Duong T.A."/>
            <person name="Gao Y."/>
            <person name="Hammerbacher A."/>
            <person name="Kikkert J.R."/>
            <person name="Li Y."/>
            <person name="Li H."/>
            <person name="Li K."/>
            <person name="Li Q."/>
            <person name="Liu X."/>
            <person name="Ma X."/>
            <person name="Naidoo K."/>
            <person name="Pethybridge S.J."/>
            <person name="Sun J."/>
            <person name="Steenkamp E.T."/>
            <person name="van der Nest M.A."/>
            <person name="van Wyk S."/>
            <person name="Wingfield M.J."/>
            <person name="Xiong C."/>
            <person name="Yue Q."/>
            <person name="Zhang X."/>
        </authorList>
    </citation>
    <scope>NUCLEOTIDE SEQUENCE [LARGE SCALE GENOMIC DNA]</scope>
    <source>
        <strain evidence="7 8">BP6252</strain>
    </source>
</reference>
<evidence type="ECO:0000256" key="4">
    <source>
        <dbReference type="ARBA" id="ARBA00023002"/>
    </source>
</evidence>
<dbReference type="GO" id="GO:0071949">
    <property type="term" value="F:FAD binding"/>
    <property type="evidence" value="ECO:0007669"/>
    <property type="project" value="InterPro"/>
</dbReference>
<evidence type="ECO:0000313" key="7">
    <source>
        <dbReference type="EMBL" id="RDW82762.1"/>
    </source>
</evidence>
<protein>
    <submittedName>
        <fullName evidence="7">FAD protein</fullName>
    </submittedName>
</protein>
<dbReference type="OrthoDB" id="47494at2759"/>
<dbReference type="SUPFAM" id="SSF51905">
    <property type="entry name" value="FAD/NAD(P)-binding domain"/>
    <property type="match status" value="1"/>
</dbReference>
<dbReference type="InterPro" id="IPR036188">
    <property type="entry name" value="FAD/NAD-bd_sf"/>
</dbReference>
<dbReference type="GO" id="GO:0004497">
    <property type="term" value="F:monooxygenase activity"/>
    <property type="evidence" value="ECO:0007669"/>
    <property type="project" value="UniProtKB-KW"/>
</dbReference>
<dbReference type="PANTHER" id="PTHR47178:SF1">
    <property type="entry name" value="FAD-BINDING DOMAIN-CONTAINING PROTEIN-RELATED"/>
    <property type="match status" value="1"/>
</dbReference>
<evidence type="ECO:0000259" key="6">
    <source>
        <dbReference type="Pfam" id="PF01494"/>
    </source>
</evidence>